<evidence type="ECO:0000256" key="2">
    <source>
        <dbReference type="PROSITE-ProRule" id="PRU00703"/>
    </source>
</evidence>
<dbReference type="STRING" id="1603555.SU86_004880"/>
<feature type="domain" description="CBS" evidence="3">
    <location>
        <begin position="139"/>
        <end position="196"/>
    </location>
</feature>
<dbReference type="InterPro" id="IPR000644">
    <property type="entry name" value="CBS_dom"/>
</dbReference>
<keyword evidence="5" id="KW-1185">Reference proteome</keyword>
<organism evidence="4 5">
    <name type="scientific">Candidatus Nitrosotenuis cloacae</name>
    <dbReference type="NCBI Taxonomy" id="1603555"/>
    <lineage>
        <taxon>Archaea</taxon>
        <taxon>Nitrososphaerota</taxon>
        <taxon>Candidatus Nitrosotenuis</taxon>
    </lineage>
</organism>
<sequence length="286" mass="32149">MDEKLYSSPVFTLAENDSIHDALVLMKTNFVKRVVITKDKKPIGIVTERNINAFLEQDTTSRALDEIRLKEIMKTNVITIDGGQQDHLAQCATRMDTFKIGSIVVVDEKGEVIGITTQTDINRHYAKLYPGKYRVRDYMTDEVISCRESDSLGFALDIINNNKTSRLVVTDNKGNVKGIITTNDFLKHSEYFKKAIAKIRDYLLPKGTSEDKKVGEMIKYEVLIVEPDDDLATAADLMTKNNVSGVPVIVLKNNKLAGIVTKADIVRAFSQVLTHASLLEKYKTFR</sequence>
<proteinExistence type="predicted"/>
<protein>
    <recommendedName>
        <fullName evidence="3">CBS domain-containing protein</fullName>
    </recommendedName>
</protein>
<evidence type="ECO:0000256" key="1">
    <source>
        <dbReference type="ARBA" id="ARBA00023122"/>
    </source>
</evidence>
<feature type="domain" description="CBS" evidence="3">
    <location>
        <begin position="73"/>
        <end position="133"/>
    </location>
</feature>
<gene>
    <name evidence="4" type="ORF">SU86_004880</name>
</gene>
<name>A0A3G1B2I9_9ARCH</name>
<dbReference type="InterPro" id="IPR046342">
    <property type="entry name" value="CBS_dom_sf"/>
</dbReference>
<dbReference type="SMART" id="SM00116">
    <property type="entry name" value="CBS"/>
    <property type="match status" value="4"/>
</dbReference>
<feature type="domain" description="CBS" evidence="3">
    <location>
        <begin position="217"/>
        <end position="277"/>
    </location>
</feature>
<evidence type="ECO:0000313" key="5">
    <source>
        <dbReference type="Proteomes" id="UP000266745"/>
    </source>
</evidence>
<dbReference type="PROSITE" id="PS51371">
    <property type="entry name" value="CBS"/>
    <property type="match status" value="4"/>
</dbReference>
<evidence type="ECO:0000259" key="3">
    <source>
        <dbReference type="PROSITE" id="PS51371"/>
    </source>
</evidence>
<dbReference type="RefSeq" id="WP_048188663.1">
    <property type="nucleotide sequence ID" value="NZ_CP011097.1"/>
</dbReference>
<accession>A0A3G1B2I9</accession>
<dbReference type="SUPFAM" id="SSF54631">
    <property type="entry name" value="CBS-domain pair"/>
    <property type="match status" value="2"/>
</dbReference>
<dbReference type="KEGG" id="tah:SU86_004880"/>
<dbReference type="AlphaFoldDB" id="A0A3G1B2I9"/>
<dbReference type="PANTHER" id="PTHR43080">
    <property type="entry name" value="CBS DOMAIN-CONTAINING PROTEIN CBSX3, MITOCHONDRIAL"/>
    <property type="match status" value="1"/>
</dbReference>
<feature type="domain" description="CBS" evidence="3">
    <location>
        <begin position="6"/>
        <end position="61"/>
    </location>
</feature>
<dbReference type="InterPro" id="IPR051257">
    <property type="entry name" value="Diverse_CBS-Domain"/>
</dbReference>
<dbReference type="Pfam" id="PF00571">
    <property type="entry name" value="CBS"/>
    <property type="match status" value="4"/>
</dbReference>
<dbReference type="EMBL" id="CP011097">
    <property type="protein sequence ID" value="AJZ75807.1"/>
    <property type="molecule type" value="Genomic_DNA"/>
</dbReference>
<keyword evidence="1 2" id="KW-0129">CBS domain</keyword>
<reference evidence="4 5" key="1">
    <citation type="journal article" date="2016" name="Sci. Rep.">
        <title>A novel ammonia-oxidizing archaeon from wastewater treatment plant: Its enrichment, physiological and genomic characteristics.</title>
        <authorList>
            <person name="Li Y."/>
            <person name="Ding K."/>
            <person name="Wen X."/>
            <person name="Zhang B."/>
            <person name="Shen B."/>
            <person name="Yang Y."/>
        </authorList>
    </citation>
    <scope>NUCLEOTIDE SEQUENCE [LARGE SCALE GENOMIC DNA]</scope>
    <source>
        <strain evidence="4 5">SAT1</strain>
    </source>
</reference>
<dbReference type="Proteomes" id="UP000266745">
    <property type="component" value="Chromosome"/>
</dbReference>
<dbReference type="GeneID" id="24875732"/>
<evidence type="ECO:0000313" key="4">
    <source>
        <dbReference type="EMBL" id="AJZ75807.1"/>
    </source>
</evidence>
<dbReference type="PANTHER" id="PTHR43080:SF2">
    <property type="entry name" value="CBS DOMAIN-CONTAINING PROTEIN"/>
    <property type="match status" value="1"/>
</dbReference>
<dbReference type="OrthoDB" id="43333at2157"/>
<dbReference type="Gene3D" id="3.10.580.10">
    <property type="entry name" value="CBS-domain"/>
    <property type="match status" value="2"/>
</dbReference>